<accession>A0A941J638</accession>
<sequence>MKRTQEFLTALDNGMLRYFREIADVMVDRFGISRAEAVARINDAYEGSEIDPYPDLMCHEEPEYWAYGLYFQARNGVVPRGEDVADLAQWEKSPAPPKTSHVWTLAE</sequence>
<gene>
    <name evidence="1" type="ORF">KEF29_37995</name>
</gene>
<evidence type="ECO:0000313" key="2">
    <source>
        <dbReference type="Proteomes" id="UP000682308"/>
    </source>
</evidence>
<comment type="caution">
    <text evidence="1">The sequence shown here is derived from an EMBL/GenBank/DDBJ whole genome shotgun (WGS) entry which is preliminary data.</text>
</comment>
<organism evidence="1 2">
    <name type="scientific">Streptomyces tuirus</name>
    <dbReference type="NCBI Taxonomy" id="68278"/>
    <lineage>
        <taxon>Bacteria</taxon>
        <taxon>Bacillati</taxon>
        <taxon>Actinomycetota</taxon>
        <taxon>Actinomycetes</taxon>
        <taxon>Kitasatosporales</taxon>
        <taxon>Streptomycetaceae</taxon>
        <taxon>Streptomyces</taxon>
    </lineage>
</organism>
<proteinExistence type="predicted"/>
<keyword evidence="2" id="KW-1185">Reference proteome</keyword>
<evidence type="ECO:0000313" key="1">
    <source>
        <dbReference type="EMBL" id="MBR8643291.1"/>
    </source>
</evidence>
<name>A0A941J638_9ACTN</name>
<reference evidence="1 2" key="1">
    <citation type="submission" date="2021-04" db="EMBL/GenBank/DDBJ databases">
        <title>Characterization of the biosynthetic gene cluster of new lipopeptides with antitumor activity in the genome of the marine Streptomyces PHM034.</title>
        <authorList>
            <person name="Ceniceros A."/>
            <person name="Canedo L."/>
            <person name="Mendez C."/>
            <person name="Olano C."/>
            <person name="Schleissner C."/>
            <person name="Cuevas C."/>
            <person name="De La Calle F."/>
            <person name="Salas J.A."/>
        </authorList>
    </citation>
    <scope>NUCLEOTIDE SEQUENCE [LARGE SCALE GENOMIC DNA]</scope>
    <source>
        <strain evidence="1 2">PHM034</strain>
    </source>
</reference>
<protein>
    <submittedName>
        <fullName evidence="1">Uncharacterized protein</fullName>
    </submittedName>
</protein>
<dbReference type="Proteomes" id="UP000682308">
    <property type="component" value="Unassembled WGS sequence"/>
</dbReference>
<dbReference type="EMBL" id="JAGTPG010000002">
    <property type="protein sequence ID" value="MBR8643291.1"/>
    <property type="molecule type" value="Genomic_DNA"/>
</dbReference>
<dbReference type="AlphaFoldDB" id="A0A941J638"/>